<evidence type="ECO:0000313" key="2">
    <source>
        <dbReference type="Proteomes" id="UP001060164"/>
    </source>
</evidence>
<organism evidence="1 2">
    <name type="scientific">Ruminococcus gauvreauii</name>
    <dbReference type="NCBI Taxonomy" id="438033"/>
    <lineage>
        <taxon>Bacteria</taxon>
        <taxon>Bacillati</taxon>
        <taxon>Bacillota</taxon>
        <taxon>Clostridia</taxon>
        <taxon>Eubacteriales</taxon>
        <taxon>Oscillospiraceae</taxon>
        <taxon>Ruminococcus</taxon>
    </lineage>
</organism>
<gene>
    <name evidence="1" type="ORF">NQ502_09445</name>
</gene>
<keyword evidence="2" id="KW-1185">Reference proteome</keyword>
<evidence type="ECO:0000313" key="1">
    <source>
        <dbReference type="EMBL" id="UWP61224.1"/>
    </source>
</evidence>
<dbReference type="EMBL" id="CP102290">
    <property type="protein sequence ID" value="UWP61224.1"/>
    <property type="molecule type" value="Genomic_DNA"/>
</dbReference>
<proteinExistence type="predicted"/>
<accession>A0ABY5VKX5</accession>
<sequence length="438" mass="51332">MTDIRITAEERDVIRELARQVHDAASRPEMEKKRELWFAHNDLKTTDPVIAVFPEMSWWEIIRPESLQCKSDEAREIEWLLRARLFRANVIGDDIPVENIWEVQKLISDTGWDKQNPNHKNSAFGNASYVDNCLGSVPLAWKNDFDFEARGMHFEPVIEEPDQLSRLGAPEVIYHEKETMEKLRLHQDLLGDILDVQLVGKKFLYFAMMETYSDFRGLEQVMYDVYEEPEMLHEAMAIMEEGYHKLLDQYLGMGLLTTNGNQAYNGSGGMSYTHDLPNENKVCTDLKDFWGFTESQEFTMVGPEQHWEFVQKHEKSVADRFGLTSYGCCEPVEDKLKYVLTFDCIRRISVSPWADIEKCAERIGKKTVYSWKPNPSYYLNNYKPDDTEFMEGYIKNMLNHTKNNCAEIVLKDTHTCQHDPMRFNAWVKDVRRWIDETR</sequence>
<dbReference type="RefSeq" id="WP_044983012.1">
    <property type="nucleotide sequence ID" value="NZ_CABLBR010000004.1"/>
</dbReference>
<dbReference type="Gene3D" id="3.20.20.210">
    <property type="match status" value="1"/>
</dbReference>
<dbReference type="Proteomes" id="UP001060164">
    <property type="component" value="Chromosome"/>
</dbReference>
<name>A0ABY5VKX5_9FIRM</name>
<protein>
    <submittedName>
        <fullName evidence="1">Uncharacterized protein</fullName>
    </submittedName>
</protein>
<dbReference type="InterPro" id="IPR038071">
    <property type="entry name" value="UROD/MetE-like_sf"/>
</dbReference>
<reference evidence="1" key="1">
    <citation type="journal article" date="2022" name="Cell">
        <title>Design, construction, and in vivo augmentation of a complex gut microbiome.</title>
        <authorList>
            <person name="Cheng A.G."/>
            <person name="Ho P.Y."/>
            <person name="Aranda-Diaz A."/>
            <person name="Jain S."/>
            <person name="Yu F.B."/>
            <person name="Meng X."/>
            <person name="Wang M."/>
            <person name="Iakiviak M."/>
            <person name="Nagashima K."/>
            <person name="Zhao A."/>
            <person name="Murugkar P."/>
            <person name="Patil A."/>
            <person name="Atabakhsh K."/>
            <person name="Weakley A."/>
            <person name="Yan J."/>
            <person name="Brumbaugh A.R."/>
            <person name="Higginbottom S."/>
            <person name="Dimas A."/>
            <person name="Shiver A.L."/>
            <person name="Deutschbauer A."/>
            <person name="Neff N."/>
            <person name="Sonnenburg J.L."/>
            <person name="Huang K.C."/>
            <person name="Fischbach M.A."/>
        </authorList>
    </citation>
    <scope>NUCLEOTIDE SEQUENCE</scope>
    <source>
        <strain evidence="1">DSM 19829</strain>
    </source>
</reference>